<dbReference type="Pfam" id="PF01168">
    <property type="entry name" value="Ala_racemase_N"/>
    <property type="match status" value="1"/>
</dbReference>
<keyword evidence="2" id="KW-0456">Lyase</keyword>
<protein>
    <submittedName>
        <fullName evidence="4">D-TA family PLP-dependent enzyme</fullName>
    </submittedName>
</protein>
<name>A0A4V2JSI9_9ACTN</name>
<dbReference type="PANTHER" id="PTHR28004:SF2">
    <property type="entry name" value="D-SERINE DEHYDRATASE"/>
    <property type="match status" value="1"/>
</dbReference>
<dbReference type="GO" id="GO:0008721">
    <property type="term" value="F:D-serine ammonia-lyase activity"/>
    <property type="evidence" value="ECO:0007669"/>
    <property type="project" value="TreeGrafter"/>
</dbReference>
<proteinExistence type="inferred from homology"/>
<dbReference type="RefSeq" id="WP_131167765.1">
    <property type="nucleotide sequence ID" value="NZ_SDMQ01000005.1"/>
</dbReference>
<dbReference type="InterPro" id="IPR026956">
    <property type="entry name" value="D-ser_dehydrat-like_dom"/>
</dbReference>
<accession>A0A4V2JSI9</accession>
<dbReference type="Proteomes" id="UP000292373">
    <property type="component" value="Unassembled WGS sequence"/>
</dbReference>
<evidence type="ECO:0000256" key="1">
    <source>
        <dbReference type="ARBA" id="ARBA00005323"/>
    </source>
</evidence>
<evidence type="ECO:0000313" key="4">
    <source>
        <dbReference type="EMBL" id="TBT85424.1"/>
    </source>
</evidence>
<dbReference type="PANTHER" id="PTHR28004">
    <property type="entry name" value="ZGC:162816-RELATED"/>
    <property type="match status" value="1"/>
</dbReference>
<dbReference type="InterPro" id="IPR042208">
    <property type="entry name" value="D-ser_dehydrat-like_sf"/>
</dbReference>
<comment type="caution">
    <text evidence="4">The sequence shown here is derived from an EMBL/GenBank/DDBJ whole genome shotgun (WGS) entry which is preliminary data.</text>
</comment>
<dbReference type="EMBL" id="SDMQ01000005">
    <property type="protein sequence ID" value="TBT85424.1"/>
    <property type="molecule type" value="Genomic_DNA"/>
</dbReference>
<dbReference type="AlphaFoldDB" id="A0A4V2JSI9"/>
<comment type="similarity">
    <text evidence="1">Belongs to the DSD1 family.</text>
</comment>
<dbReference type="Gene3D" id="3.20.20.10">
    <property type="entry name" value="Alanine racemase"/>
    <property type="match status" value="1"/>
</dbReference>
<dbReference type="InterPro" id="IPR029066">
    <property type="entry name" value="PLP-binding_barrel"/>
</dbReference>
<sequence length="350" mass="36560">MRAFLPPTPFLAVDATVLDANIERVAAWADDRGLALRPHAKTHKSPEIAHRQEDAGVSGLTVATVGEAEVFAQSGFDDLFIAYPLWLDEERRLRVRRLAERATVRVGFDSLAAARGLVGIGVTGLVEIDSGHHRSGVVPADAGELAAVAASEGLDVVGVFTFPGHSYVPGGREAAAGQEAEALATAVASFRDAGLVARVVSGGSSPSLAATGAGLTESRPGVYVFNDAQQWELGACTPEQVALTCHATVVSHAGGRLVLDSGSKVLGADRPAWASGFGRLLDHPDARIVILSEHHAVADLFGEALPPLGSTVRVVPNHACNAVNLVDEYTVLEQGRLVDRWAVAARGMNA</sequence>
<dbReference type="SUPFAM" id="SSF51419">
    <property type="entry name" value="PLP-binding barrel"/>
    <property type="match status" value="1"/>
</dbReference>
<dbReference type="GO" id="GO:0036088">
    <property type="term" value="P:D-serine catabolic process"/>
    <property type="evidence" value="ECO:0007669"/>
    <property type="project" value="TreeGrafter"/>
</dbReference>
<dbReference type="InterPro" id="IPR051466">
    <property type="entry name" value="D-amino_acid_metab_enzyme"/>
</dbReference>
<dbReference type="OrthoDB" id="9811417at2"/>
<dbReference type="SMART" id="SM01119">
    <property type="entry name" value="D-ser_dehydrat"/>
    <property type="match status" value="1"/>
</dbReference>
<dbReference type="InterPro" id="IPR001608">
    <property type="entry name" value="Ala_racemase_N"/>
</dbReference>
<evidence type="ECO:0000256" key="2">
    <source>
        <dbReference type="ARBA" id="ARBA00023239"/>
    </source>
</evidence>
<evidence type="ECO:0000259" key="3">
    <source>
        <dbReference type="SMART" id="SM01119"/>
    </source>
</evidence>
<keyword evidence="5" id="KW-1185">Reference proteome</keyword>
<reference evidence="4 5" key="1">
    <citation type="submission" date="2019-01" db="EMBL/GenBank/DDBJ databases">
        <title>Lactibacter flavus gen. nov., sp. nov., a novel bacterium of the family Propionibacteriaceae isolated from raw milk and dairy products.</title>
        <authorList>
            <person name="Huptas C."/>
            <person name="Wenning M."/>
            <person name="Breitenwieser F."/>
            <person name="Doll E."/>
            <person name="Von Neubeck M."/>
            <person name="Busse H.-J."/>
            <person name="Scherer S."/>
        </authorList>
    </citation>
    <scope>NUCLEOTIDE SEQUENCE [LARGE SCALE GENOMIC DNA]</scope>
    <source>
        <strain evidence="4 5">KCTC 33808</strain>
    </source>
</reference>
<dbReference type="Gene3D" id="2.40.37.20">
    <property type="entry name" value="D-serine dehydratase-like domain"/>
    <property type="match status" value="1"/>
</dbReference>
<dbReference type="Pfam" id="PF14031">
    <property type="entry name" value="D-ser_dehydrat"/>
    <property type="match status" value="1"/>
</dbReference>
<gene>
    <name evidence="4" type="ORF">ET989_06680</name>
</gene>
<evidence type="ECO:0000313" key="5">
    <source>
        <dbReference type="Proteomes" id="UP000292373"/>
    </source>
</evidence>
<feature type="domain" description="D-serine dehydratase-like" evidence="3">
    <location>
        <begin position="242"/>
        <end position="333"/>
    </location>
</feature>
<organism evidence="4 5">
    <name type="scientific">Propioniciclava sinopodophylli</name>
    <dbReference type="NCBI Taxonomy" id="1837344"/>
    <lineage>
        <taxon>Bacteria</taxon>
        <taxon>Bacillati</taxon>
        <taxon>Actinomycetota</taxon>
        <taxon>Actinomycetes</taxon>
        <taxon>Propionibacteriales</taxon>
        <taxon>Propionibacteriaceae</taxon>
        <taxon>Propioniciclava</taxon>
    </lineage>
</organism>